<comment type="similarity">
    <text evidence="2">Belongs to the autoinducer-2 exporter (AI-2E) (TC 2.A.86) family.</text>
</comment>
<keyword evidence="5 7" id="KW-0472">Membrane</keyword>
<protein>
    <submittedName>
        <fullName evidence="8">AI-2E family transporter</fullName>
    </submittedName>
</protein>
<dbReference type="Pfam" id="PF01594">
    <property type="entry name" value="AI-2E_transport"/>
    <property type="match status" value="1"/>
</dbReference>
<evidence type="ECO:0000256" key="7">
    <source>
        <dbReference type="SAM" id="Phobius"/>
    </source>
</evidence>
<evidence type="ECO:0000256" key="5">
    <source>
        <dbReference type="ARBA" id="ARBA00023136"/>
    </source>
</evidence>
<feature type="transmembrane region" description="Helical" evidence="7">
    <location>
        <begin position="168"/>
        <end position="186"/>
    </location>
</feature>
<keyword evidence="9" id="KW-1185">Reference proteome</keyword>
<evidence type="ECO:0000256" key="4">
    <source>
        <dbReference type="ARBA" id="ARBA00022989"/>
    </source>
</evidence>
<comment type="subcellular location">
    <subcellularLocation>
        <location evidence="1">Membrane</location>
        <topology evidence="1">Multi-pass membrane protein</topology>
    </subcellularLocation>
</comment>
<dbReference type="PANTHER" id="PTHR21716">
    <property type="entry name" value="TRANSMEMBRANE PROTEIN"/>
    <property type="match status" value="1"/>
</dbReference>
<organism evidence="8 9">
    <name type="scientific">Roseiconus nitratireducens</name>
    <dbReference type="NCBI Taxonomy" id="2605748"/>
    <lineage>
        <taxon>Bacteria</taxon>
        <taxon>Pseudomonadati</taxon>
        <taxon>Planctomycetota</taxon>
        <taxon>Planctomycetia</taxon>
        <taxon>Pirellulales</taxon>
        <taxon>Pirellulaceae</taxon>
        <taxon>Roseiconus</taxon>
    </lineage>
</organism>
<feature type="transmembrane region" description="Helical" evidence="7">
    <location>
        <begin position="220"/>
        <end position="242"/>
    </location>
</feature>
<sequence>MNERTDNEPTEPATSLVSTLAVRICATMLVLYALYYARSLFVPVVTAIVLYLTLRPIVRRGRAIRIPSTVTAIAIMAGLVILLASATYLVFTPAKQTLADAPRHIATAKERLAFVFDKMEEVDQATEEMSQATDGSEEAAGEDEPVPVEIEQPAWSSNVTLVNGTGNFVSFVTVAGVLLFFLLAAGDDLLRNVMRSLPDFTSRRRMIEVLQNVQEGLGSYLAQVSLINAGLGISVTVAMWLFGMPSPFVWGTMAFAFNFIPIVGAICGAIIIFFVAIVNFDTAWYASVVTLGYIGLTSLEGQVITPAILGRSMRISPVLVFIFIVFWGWMWGMMGVFLSVPILIATRMICEGYEGLHPIALILGAEESHVLPHKDSDQDEAKSSSIQRSAAADGMESAPT</sequence>
<feature type="region of interest" description="Disordered" evidence="6">
    <location>
        <begin position="373"/>
        <end position="400"/>
    </location>
</feature>
<feature type="transmembrane region" description="Helical" evidence="7">
    <location>
        <begin position="319"/>
        <end position="344"/>
    </location>
</feature>
<dbReference type="GO" id="GO:0016020">
    <property type="term" value="C:membrane"/>
    <property type="evidence" value="ECO:0007669"/>
    <property type="project" value="UniProtKB-SubCell"/>
</dbReference>
<keyword evidence="4 7" id="KW-1133">Transmembrane helix</keyword>
<evidence type="ECO:0000256" key="2">
    <source>
        <dbReference type="ARBA" id="ARBA00009773"/>
    </source>
</evidence>
<evidence type="ECO:0000256" key="6">
    <source>
        <dbReference type="SAM" id="MobiDB-lite"/>
    </source>
</evidence>
<dbReference type="AlphaFoldDB" id="A0A5M6D8G6"/>
<dbReference type="PANTHER" id="PTHR21716:SF16">
    <property type="entry name" value="BLL1467 PROTEIN"/>
    <property type="match status" value="1"/>
</dbReference>
<evidence type="ECO:0000256" key="3">
    <source>
        <dbReference type="ARBA" id="ARBA00022692"/>
    </source>
</evidence>
<feature type="compositionally biased region" description="Basic and acidic residues" evidence="6">
    <location>
        <begin position="373"/>
        <end position="382"/>
    </location>
</feature>
<feature type="transmembrane region" description="Helical" evidence="7">
    <location>
        <begin position="12"/>
        <end position="34"/>
    </location>
</feature>
<gene>
    <name evidence="8" type="ORF">FYK55_13785</name>
</gene>
<dbReference type="RefSeq" id="WP_150077019.1">
    <property type="nucleotide sequence ID" value="NZ_VWOX01000007.1"/>
</dbReference>
<feature type="transmembrane region" description="Helical" evidence="7">
    <location>
        <begin position="70"/>
        <end position="91"/>
    </location>
</feature>
<comment type="caution">
    <text evidence="8">The sequence shown here is derived from an EMBL/GenBank/DDBJ whole genome shotgun (WGS) entry which is preliminary data.</text>
</comment>
<evidence type="ECO:0000256" key="1">
    <source>
        <dbReference type="ARBA" id="ARBA00004141"/>
    </source>
</evidence>
<dbReference type="GO" id="GO:0055085">
    <property type="term" value="P:transmembrane transport"/>
    <property type="evidence" value="ECO:0007669"/>
    <property type="project" value="TreeGrafter"/>
</dbReference>
<dbReference type="Proteomes" id="UP000324479">
    <property type="component" value="Unassembled WGS sequence"/>
</dbReference>
<evidence type="ECO:0000313" key="9">
    <source>
        <dbReference type="Proteomes" id="UP000324479"/>
    </source>
</evidence>
<feature type="transmembrane region" description="Helical" evidence="7">
    <location>
        <begin position="248"/>
        <end position="275"/>
    </location>
</feature>
<keyword evidence="3 7" id="KW-0812">Transmembrane</keyword>
<name>A0A5M6D8G6_9BACT</name>
<feature type="transmembrane region" description="Helical" evidence="7">
    <location>
        <begin position="40"/>
        <end position="58"/>
    </location>
</feature>
<proteinExistence type="inferred from homology"/>
<accession>A0A5M6D8G6</accession>
<evidence type="ECO:0000313" key="8">
    <source>
        <dbReference type="EMBL" id="KAA5542602.1"/>
    </source>
</evidence>
<feature type="transmembrane region" description="Helical" evidence="7">
    <location>
        <begin position="282"/>
        <end position="299"/>
    </location>
</feature>
<reference evidence="8 9" key="1">
    <citation type="submission" date="2019-08" db="EMBL/GenBank/DDBJ databases">
        <authorList>
            <person name="Dhanesh K."/>
            <person name="Kumar G."/>
            <person name="Sasikala C."/>
            <person name="Venkata Ramana C."/>
        </authorList>
    </citation>
    <scope>NUCLEOTIDE SEQUENCE [LARGE SCALE GENOMIC DNA]</scope>
    <source>
        <strain evidence="8 9">JC645</strain>
    </source>
</reference>
<dbReference type="EMBL" id="VWOX01000007">
    <property type="protein sequence ID" value="KAA5542602.1"/>
    <property type="molecule type" value="Genomic_DNA"/>
</dbReference>
<dbReference type="InterPro" id="IPR002549">
    <property type="entry name" value="AI-2E-like"/>
</dbReference>